<reference evidence="1 2" key="1">
    <citation type="submission" date="2019-11" db="EMBL/GenBank/DDBJ databases">
        <title>Whole genome sequence of Oryza granulata.</title>
        <authorList>
            <person name="Li W."/>
        </authorList>
    </citation>
    <scope>NUCLEOTIDE SEQUENCE [LARGE SCALE GENOMIC DNA]</scope>
    <source>
        <strain evidence="2">cv. Menghai</strain>
        <tissue evidence="1">Leaf</tissue>
    </source>
</reference>
<comment type="caution">
    <text evidence="1">The sequence shown here is derived from an EMBL/GenBank/DDBJ whole genome shotgun (WGS) entry which is preliminary data.</text>
</comment>
<dbReference type="AlphaFoldDB" id="A0A6G1DZJ7"/>
<protein>
    <submittedName>
        <fullName evidence="1">Uncharacterized protein</fullName>
    </submittedName>
</protein>
<evidence type="ECO:0000313" key="2">
    <source>
        <dbReference type="Proteomes" id="UP000479710"/>
    </source>
</evidence>
<dbReference type="EMBL" id="SPHZ02000005">
    <property type="protein sequence ID" value="KAF0917950.1"/>
    <property type="molecule type" value="Genomic_DNA"/>
</dbReference>
<gene>
    <name evidence="1" type="ORF">E2562_021666</name>
</gene>
<dbReference type="Proteomes" id="UP000479710">
    <property type="component" value="Unassembled WGS sequence"/>
</dbReference>
<proteinExistence type="predicted"/>
<evidence type="ECO:0000313" key="1">
    <source>
        <dbReference type="EMBL" id="KAF0917950.1"/>
    </source>
</evidence>
<name>A0A6G1DZJ7_9ORYZ</name>
<sequence length="75" mass="7585">MAVGGSASLSLPHDRHALCQLCLAADSAARHAAAPIQLQTNKNTTAAMAASFCLPHTLSLSSSAVPVPPSMGAWC</sequence>
<accession>A0A6G1DZJ7</accession>
<keyword evidence="2" id="KW-1185">Reference proteome</keyword>
<organism evidence="1 2">
    <name type="scientific">Oryza meyeriana var. granulata</name>
    <dbReference type="NCBI Taxonomy" id="110450"/>
    <lineage>
        <taxon>Eukaryota</taxon>
        <taxon>Viridiplantae</taxon>
        <taxon>Streptophyta</taxon>
        <taxon>Embryophyta</taxon>
        <taxon>Tracheophyta</taxon>
        <taxon>Spermatophyta</taxon>
        <taxon>Magnoliopsida</taxon>
        <taxon>Liliopsida</taxon>
        <taxon>Poales</taxon>
        <taxon>Poaceae</taxon>
        <taxon>BOP clade</taxon>
        <taxon>Oryzoideae</taxon>
        <taxon>Oryzeae</taxon>
        <taxon>Oryzinae</taxon>
        <taxon>Oryza</taxon>
        <taxon>Oryza meyeriana</taxon>
    </lineage>
</organism>